<dbReference type="PANTHER" id="PTHR45749">
    <property type="match status" value="1"/>
</dbReference>
<dbReference type="InterPro" id="IPR008906">
    <property type="entry name" value="HATC_C_dom"/>
</dbReference>
<dbReference type="SUPFAM" id="SSF53098">
    <property type="entry name" value="Ribonuclease H-like"/>
    <property type="match status" value="1"/>
</dbReference>
<dbReference type="AlphaFoldDB" id="A0A8B8FW97"/>
<evidence type="ECO:0000313" key="3">
    <source>
        <dbReference type="RefSeq" id="XP_025415249.1"/>
    </source>
</evidence>
<dbReference type="InterPro" id="IPR012337">
    <property type="entry name" value="RNaseH-like_sf"/>
</dbReference>
<sequence length="168" mass="19095">MADEKNELKIDLENDLVTSINPEVTGDVNFDYDYNTFQNDSAISEDHINYSYAFKNDPARIPNSVPVTLQSYFVEYVNLLLITYQAAFPNLHIAFKALGTLPVSSSSTERSFSKVKIIKSRLRSTIYQDRLESLMFFGCERDVSINYEDAINAFGHSSEVPIKALIFK</sequence>
<dbReference type="PANTHER" id="PTHR45749:SF35">
    <property type="entry name" value="AC-LIKE TRANSPOSASE-RELATED"/>
    <property type="match status" value="1"/>
</dbReference>
<dbReference type="GeneID" id="112686964"/>
<gene>
    <name evidence="3" type="primary">LOC112686964</name>
</gene>
<dbReference type="RefSeq" id="XP_025415249.1">
    <property type="nucleotide sequence ID" value="XM_025559464.1"/>
</dbReference>
<proteinExistence type="predicted"/>
<reference evidence="3" key="1">
    <citation type="submission" date="2025-08" db="UniProtKB">
        <authorList>
            <consortium name="RefSeq"/>
        </authorList>
    </citation>
    <scope>IDENTIFICATION</scope>
    <source>
        <tissue evidence="3">Whole body</tissue>
    </source>
</reference>
<protein>
    <submittedName>
        <fullName evidence="3">Uncharacterized protein LOC112686964</fullName>
    </submittedName>
</protein>
<accession>A0A8B8FW97</accession>
<dbReference type="GO" id="GO:0046983">
    <property type="term" value="F:protein dimerization activity"/>
    <property type="evidence" value="ECO:0007669"/>
    <property type="project" value="InterPro"/>
</dbReference>
<keyword evidence="2" id="KW-1185">Reference proteome</keyword>
<organism evidence="2 3">
    <name type="scientific">Sipha flava</name>
    <name type="common">yellow sugarcane aphid</name>
    <dbReference type="NCBI Taxonomy" id="143950"/>
    <lineage>
        <taxon>Eukaryota</taxon>
        <taxon>Metazoa</taxon>
        <taxon>Ecdysozoa</taxon>
        <taxon>Arthropoda</taxon>
        <taxon>Hexapoda</taxon>
        <taxon>Insecta</taxon>
        <taxon>Pterygota</taxon>
        <taxon>Neoptera</taxon>
        <taxon>Paraneoptera</taxon>
        <taxon>Hemiptera</taxon>
        <taxon>Sternorrhyncha</taxon>
        <taxon>Aphidomorpha</taxon>
        <taxon>Aphidoidea</taxon>
        <taxon>Aphididae</taxon>
        <taxon>Sipha</taxon>
    </lineage>
</organism>
<dbReference type="Pfam" id="PF05699">
    <property type="entry name" value="Dimer_Tnp_hAT"/>
    <property type="match status" value="1"/>
</dbReference>
<evidence type="ECO:0000313" key="2">
    <source>
        <dbReference type="Proteomes" id="UP000694846"/>
    </source>
</evidence>
<name>A0A8B8FW97_9HEMI</name>
<evidence type="ECO:0000259" key="1">
    <source>
        <dbReference type="Pfam" id="PF05699"/>
    </source>
</evidence>
<dbReference type="OrthoDB" id="10054153at2759"/>
<feature type="domain" description="HAT C-terminal dimerisation" evidence="1">
    <location>
        <begin position="83"/>
        <end position="136"/>
    </location>
</feature>
<dbReference type="Proteomes" id="UP000694846">
    <property type="component" value="Unplaced"/>
</dbReference>